<dbReference type="EMBL" id="JBANRG010000013">
    <property type="protein sequence ID" value="KAK7461460.1"/>
    <property type="molecule type" value="Genomic_DNA"/>
</dbReference>
<sequence length="92" mass="10005">MDGSVLQNKIAAFRVYPYHARQRVALPSNLSTLTGLSEEELQEIINGPDPDDTPPVELHTEGTLNELPEVTGEQVEEVLGGAESDASEEEET</sequence>
<gene>
    <name evidence="1" type="ORF">VKT23_008637</name>
</gene>
<reference evidence="1 2" key="1">
    <citation type="submission" date="2024-01" db="EMBL/GenBank/DDBJ databases">
        <title>A draft genome for the cacao thread blight pathogen Marasmiellus scandens.</title>
        <authorList>
            <person name="Baruah I.K."/>
            <person name="Leung J."/>
            <person name="Bukari Y."/>
            <person name="Amoako-Attah I."/>
            <person name="Meinhardt L.W."/>
            <person name="Bailey B.A."/>
            <person name="Cohen S.P."/>
        </authorList>
    </citation>
    <scope>NUCLEOTIDE SEQUENCE [LARGE SCALE GENOMIC DNA]</scope>
    <source>
        <strain evidence="1 2">GH-19</strain>
    </source>
</reference>
<organism evidence="1 2">
    <name type="scientific">Marasmiellus scandens</name>
    <dbReference type="NCBI Taxonomy" id="2682957"/>
    <lineage>
        <taxon>Eukaryota</taxon>
        <taxon>Fungi</taxon>
        <taxon>Dikarya</taxon>
        <taxon>Basidiomycota</taxon>
        <taxon>Agaricomycotina</taxon>
        <taxon>Agaricomycetes</taxon>
        <taxon>Agaricomycetidae</taxon>
        <taxon>Agaricales</taxon>
        <taxon>Marasmiineae</taxon>
        <taxon>Omphalotaceae</taxon>
        <taxon>Marasmiellus</taxon>
    </lineage>
</organism>
<name>A0ABR1JJA6_9AGAR</name>
<evidence type="ECO:0000313" key="2">
    <source>
        <dbReference type="Proteomes" id="UP001498398"/>
    </source>
</evidence>
<keyword evidence="2" id="KW-1185">Reference proteome</keyword>
<protein>
    <submittedName>
        <fullName evidence="1">Uncharacterized protein</fullName>
    </submittedName>
</protein>
<dbReference type="Proteomes" id="UP001498398">
    <property type="component" value="Unassembled WGS sequence"/>
</dbReference>
<comment type="caution">
    <text evidence="1">The sequence shown here is derived from an EMBL/GenBank/DDBJ whole genome shotgun (WGS) entry which is preliminary data.</text>
</comment>
<proteinExistence type="predicted"/>
<evidence type="ECO:0000313" key="1">
    <source>
        <dbReference type="EMBL" id="KAK7461460.1"/>
    </source>
</evidence>
<accession>A0ABR1JJA6</accession>